<protein>
    <recommendedName>
        <fullName evidence="2 4">Signal peptidase I</fullName>
        <ecNumber evidence="4">3.4.21.89</ecNumber>
    </recommendedName>
</protein>
<evidence type="ECO:0000259" key="5">
    <source>
        <dbReference type="Pfam" id="PF10502"/>
    </source>
</evidence>
<dbReference type="GO" id="GO:0009003">
    <property type="term" value="F:signal peptidase activity"/>
    <property type="evidence" value="ECO:0007669"/>
    <property type="project" value="UniProtKB-EC"/>
</dbReference>
<accession>K6ZLZ0</accession>
<keyword evidence="7" id="KW-1185">Reference proteome</keyword>
<reference evidence="7" key="1">
    <citation type="journal article" date="2014" name="Environ. Microbiol.">
        <title>Comparative genomics of the marine bacterial genus Glaciecola reveals the high degree of genomic diversity and genomic characteristic for cold adaptation.</title>
        <authorList>
            <person name="Qin Q.L."/>
            <person name="Xie B.B."/>
            <person name="Yu Y."/>
            <person name="Shu Y.L."/>
            <person name="Rong J.C."/>
            <person name="Zhang Y.J."/>
            <person name="Zhao D.L."/>
            <person name="Chen X.L."/>
            <person name="Zhang X.Y."/>
            <person name="Chen B."/>
            <person name="Zhou B.C."/>
            <person name="Zhang Y.Z."/>
        </authorList>
    </citation>
    <scope>NUCLEOTIDE SEQUENCE [LARGE SCALE GENOMIC DNA]</scope>
    <source>
        <strain evidence="7">ACAM 615</strain>
    </source>
</reference>
<evidence type="ECO:0000313" key="7">
    <source>
        <dbReference type="Proteomes" id="UP000006251"/>
    </source>
</evidence>
<evidence type="ECO:0000313" key="6">
    <source>
        <dbReference type="EMBL" id="GAC29893.1"/>
    </source>
</evidence>
<comment type="catalytic activity">
    <reaction evidence="4">
        <text>Cleavage of hydrophobic, N-terminal signal or leader sequences from secreted and periplasmic proteins.</text>
        <dbReference type="EC" id="3.4.21.89"/>
    </reaction>
</comment>
<proteinExistence type="inferred from homology"/>
<comment type="subcellular location">
    <subcellularLocation>
        <location evidence="4">Membrane</location>
        <topology evidence="4">Multi-pass membrane protein</topology>
    </subcellularLocation>
</comment>
<dbReference type="PANTHER" id="PTHR43390">
    <property type="entry name" value="SIGNAL PEPTIDASE I"/>
    <property type="match status" value="1"/>
</dbReference>
<feature type="transmembrane region" description="Helical" evidence="4">
    <location>
        <begin position="57"/>
        <end position="77"/>
    </location>
</feature>
<dbReference type="PANTHER" id="PTHR43390:SF1">
    <property type="entry name" value="CHLOROPLAST PROCESSING PEPTIDASE"/>
    <property type="match status" value="1"/>
</dbReference>
<dbReference type="PRINTS" id="PR00727">
    <property type="entry name" value="LEADERPTASE"/>
</dbReference>
<sequence length="220" mass="24822">MLLFVKQFLILCLSFFLFRALEMGDSAEGFGLGFGLLIISSVFIMLVLPWMTKNSHYWKGVGSGIVVVVIFWGLTLYNMPMMTGYSYDIVDSGSNYPTLKDGDMVISKHFNYSVEVGSFVGFIDPSGNPLRKKIVAVQGDLVKTCDDMLTVNEKVYYGRKDMLDCKNFDVRTLKPNEFFVLGENLNNSLDSRTFGVILRDDIFAESLYKVVDDSSVIRLK</sequence>
<feature type="active site" evidence="3">
    <location>
        <position position="94"/>
    </location>
</feature>
<evidence type="ECO:0000256" key="3">
    <source>
        <dbReference type="PIRSR" id="PIRSR600223-1"/>
    </source>
</evidence>
<feature type="domain" description="Peptidase S26" evidence="5">
    <location>
        <begin position="79"/>
        <end position="205"/>
    </location>
</feature>
<gene>
    <name evidence="6" type="ORF">GPAL_3042</name>
</gene>
<dbReference type="SUPFAM" id="SSF51306">
    <property type="entry name" value="LexA/Signal peptidase"/>
    <property type="match status" value="1"/>
</dbReference>
<dbReference type="EC" id="3.4.21.89" evidence="4"/>
<dbReference type="Gene3D" id="2.10.109.10">
    <property type="entry name" value="Umud Fragment, subunit A"/>
    <property type="match status" value="1"/>
</dbReference>
<dbReference type="Proteomes" id="UP000006251">
    <property type="component" value="Unassembled WGS sequence"/>
</dbReference>
<dbReference type="CDD" id="cd06530">
    <property type="entry name" value="S26_SPase_I"/>
    <property type="match status" value="1"/>
</dbReference>
<evidence type="ECO:0000256" key="2">
    <source>
        <dbReference type="ARBA" id="ARBA00019232"/>
    </source>
</evidence>
<keyword evidence="4" id="KW-0472">Membrane</keyword>
<keyword evidence="4" id="KW-0812">Transmembrane</keyword>
<comment type="caution">
    <text evidence="6">The sequence shown here is derived from an EMBL/GenBank/DDBJ whole genome shotgun (WGS) entry which is preliminary data.</text>
</comment>
<dbReference type="InterPro" id="IPR036286">
    <property type="entry name" value="LexA/Signal_pep-like_sf"/>
</dbReference>
<dbReference type="AlphaFoldDB" id="K6ZLZ0"/>
<dbReference type="GO" id="GO:0006465">
    <property type="term" value="P:signal peptide processing"/>
    <property type="evidence" value="ECO:0007669"/>
    <property type="project" value="InterPro"/>
</dbReference>
<dbReference type="STRING" id="1121922.GCA_000428905_00513"/>
<dbReference type="EMBL" id="BAEQ01000050">
    <property type="protein sequence ID" value="GAC29893.1"/>
    <property type="molecule type" value="Genomic_DNA"/>
</dbReference>
<keyword evidence="4" id="KW-1133">Transmembrane helix</keyword>
<dbReference type="NCBIfam" id="TIGR02227">
    <property type="entry name" value="sigpep_I_bact"/>
    <property type="match status" value="1"/>
</dbReference>
<dbReference type="Pfam" id="PF10502">
    <property type="entry name" value="Peptidase_S26"/>
    <property type="match status" value="1"/>
</dbReference>
<keyword evidence="4" id="KW-0378">Hydrolase</keyword>
<comment type="similarity">
    <text evidence="1 4">Belongs to the peptidase S26 family.</text>
</comment>
<evidence type="ECO:0000256" key="1">
    <source>
        <dbReference type="ARBA" id="ARBA00009370"/>
    </source>
</evidence>
<name>K6ZLZ0_9ALTE</name>
<dbReference type="InterPro" id="IPR000223">
    <property type="entry name" value="Pept_S26A_signal_pept_1"/>
</dbReference>
<evidence type="ECO:0000256" key="4">
    <source>
        <dbReference type="RuleBase" id="RU362042"/>
    </source>
</evidence>
<dbReference type="InterPro" id="IPR019533">
    <property type="entry name" value="Peptidase_S26"/>
</dbReference>
<feature type="active site" evidence="3">
    <location>
        <position position="132"/>
    </location>
</feature>
<feature type="transmembrane region" description="Helical" evidence="4">
    <location>
        <begin position="30"/>
        <end position="50"/>
    </location>
</feature>
<keyword evidence="4" id="KW-0645">Protease</keyword>
<dbReference type="GO" id="GO:0004252">
    <property type="term" value="F:serine-type endopeptidase activity"/>
    <property type="evidence" value="ECO:0007669"/>
    <property type="project" value="InterPro"/>
</dbReference>
<organism evidence="6 7">
    <name type="scientific">Brumicola pallidula DSM 14239 = ACAM 615</name>
    <dbReference type="NCBI Taxonomy" id="1121922"/>
    <lineage>
        <taxon>Bacteria</taxon>
        <taxon>Pseudomonadati</taxon>
        <taxon>Pseudomonadota</taxon>
        <taxon>Gammaproteobacteria</taxon>
        <taxon>Alteromonadales</taxon>
        <taxon>Alteromonadaceae</taxon>
        <taxon>Brumicola</taxon>
    </lineage>
</organism>
<dbReference type="GO" id="GO:0016020">
    <property type="term" value="C:membrane"/>
    <property type="evidence" value="ECO:0007669"/>
    <property type="project" value="UniProtKB-SubCell"/>
</dbReference>